<dbReference type="PROSITE" id="PS51918">
    <property type="entry name" value="RADICAL_SAM"/>
    <property type="match status" value="1"/>
</dbReference>
<evidence type="ECO:0000256" key="11">
    <source>
        <dbReference type="ARBA" id="ARBA00023014"/>
    </source>
</evidence>
<feature type="binding site" evidence="13 14">
    <location>
        <position position="130"/>
    </location>
    <ligand>
        <name>[2Fe-2S] cluster</name>
        <dbReference type="ChEBI" id="CHEBI:190135"/>
    </ligand>
</feature>
<dbReference type="SMART" id="SM00729">
    <property type="entry name" value="Elp3"/>
    <property type="match status" value="1"/>
</dbReference>
<dbReference type="InterPro" id="IPR010722">
    <property type="entry name" value="BATS_dom"/>
</dbReference>
<dbReference type="Gene3D" id="3.20.20.70">
    <property type="entry name" value="Aldolase class I"/>
    <property type="match status" value="1"/>
</dbReference>
<dbReference type="FunFam" id="3.20.20.70:FF:000011">
    <property type="entry name" value="Biotin synthase"/>
    <property type="match status" value="1"/>
</dbReference>
<dbReference type="GO" id="GO:0004076">
    <property type="term" value="F:biotin synthase activity"/>
    <property type="evidence" value="ECO:0007669"/>
    <property type="project" value="UniProtKB-UniRule"/>
</dbReference>
<dbReference type="SFLD" id="SFLDG01278">
    <property type="entry name" value="biotin_synthase_like"/>
    <property type="match status" value="1"/>
</dbReference>
<feature type="binding site" evidence="13 14">
    <location>
        <position position="54"/>
    </location>
    <ligand>
        <name>[4Fe-4S] cluster</name>
        <dbReference type="ChEBI" id="CHEBI:49883"/>
        <note>4Fe-4S-S-AdoMet</note>
    </ligand>
</feature>
<feature type="binding site" evidence="13 14">
    <location>
        <position position="98"/>
    </location>
    <ligand>
        <name>[2Fe-2S] cluster</name>
        <dbReference type="ChEBI" id="CHEBI:190135"/>
    </ligand>
</feature>
<protein>
    <recommendedName>
        <fullName evidence="3 13">Biotin synthase</fullName>
        <ecNumber evidence="3 13">2.8.1.6</ecNumber>
    </recommendedName>
</protein>
<dbReference type="InterPro" id="IPR007197">
    <property type="entry name" value="rSAM"/>
</dbReference>
<dbReference type="GO" id="GO:0051539">
    <property type="term" value="F:4 iron, 4 sulfur cluster binding"/>
    <property type="evidence" value="ECO:0007669"/>
    <property type="project" value="UniProtKB-KW"/>
</dbReference>
<dbReference type="STRING" id="1121895.GCA_000378485_02664"/>
<evidence type="ECO:0000256" key="3">
    <source>
        <dbReference type="ARBA" id="ARBA00012236"/>
    </source>
</evidence>
<comment type="cofactor">
    <cofactor evidence="14">
        <name>[2Fe-2S] cluster</name>
        <dbReference type="ChEBI" id="CHEBI:190135"/>
    </cofactor>
    <text evidence="14">Binds 1 [2Fe-2S] cluster. The cluster is coordinated with 3 cysteines and 1 arginine.</text>
</comment>
<evidence type="ECO:0000313" key="18">
    <source>
        <dbReference type="Proteomes" id="UP000030152"/>
    </source>
</evidence>
<dbReference type="InterPro" id="IPR006638">
    <property type="entry name" value="Elp3/MiaA/NifB-like_rSAM"/>
</dbReference>
<keyword evidence="4 13" id="KW-0004">4Fe-4S</keyword>
<evidence type="ECO:0000256" key="1">
    <source>
        <dbReference type="ARBA" id="ARBA00004942"/>
    </source>
</evidence>
<dbReference type="EMBL" id="JRLX01000010">
    <property type="protein sequence ID" value="KGO86478.1"/>
    <property type="molecule type" value="Genomic_DNA"/>
</dbReference>
<evidence type="ECO:0000313" key="17">
    <source>
        <dbReference type="EMBL" id="KGO86478.1"/>
    </source>
</evidence>
<dbReference type="GO" id="GO:0005506">
    <property type="term" value="F:iron ion binding"/>
    <property type="evidence" value="ECO:0007669"/>
    <property type="project" value="UniProtKB-UniRule"/>
</dbReference>
<dbReference type="OrthoDB" id="9786826at2"/>
<evidence type="ECO:0000256" key="13">
    <source>
        <dbReference type="HAMAP-Rule" id="MF_01694"/>
    </source>
</evidence>
<dbReference type="PANTHER" id="PTHR22976:SF2">
    <property type="entry name" value="BIOTIN SYNTHASE, MITOCHONDRIAL"/>
    <property type="match status" value="1"/>
</dbReference>
<comment type="function">
    <text evidence="13">Catalyzes the conversion of dethiobiotin (DTB) to biotin by the insertion of a sulfur atom into dethiobiotin via a radical-based mechanism.</text>
</comment>
<comment type="similarity">
    <text evidence="2 13">Belongs to the radical SAM superfamily. Biotin synthase family.</text>
</comment>
<evidence type="ECO:0000256" key="5">
    <source>
        <dbReference type="ARBA" id="ARBA00022679"/>
    </source>
</evidence>
<feature type="region of interest" description="Disordered" evidence="15">
    <location>
        <begin position="319"/>
        <end position="369"/>
    </location>
</feature>
<feature type="binding site" evidence="13 14">
    <location>
        <position position="262"/>
    </location>
    <ligand>
        <name>[2Fe-2S] cluster</name>
        <dbReference type="ChEBI" id="CHEBI:190135"/>
    </ligand>
</feature>
<feature type="binding site" evidence="13 14">
    <location>
        <position position="58"/>
    </location>
    <ligand>
        <name>[4Fe-4S] cluster</name>
        <dbReference type="ChEBI" id="CHEBI:49883"/>
        <note>4Fe-4S-S-AdoMet</note>
    </ligand>
</feature>
<dbReference type="Pfam" id="PF04055">
    <property type="entry name" value="Radical_SAM"/>
    <property type="match status" value="1"/>
</dbReference>
<dbReference type="Proteomes" id="UP000030152">
    <property type="component" value="Unassembled WGS sequence"/>
</dbReference>
<dbReference type="InterPro" id="IPR058240">
    <property type="entry name" value="rSAM_sf"/>
</dbReference>
<dbReference type="RefSeq" id="WP_020213831.1">
    <property type="nucleotide sequence ID" value="NZ_JRLX01000010.1"/>
</dbReference>
<dbReference type="PIRSF" id="PIRSF001619">
    <property type="entry name" value="Biotin_synth"/>
    <property type="match status" value="1"/>
</dbReference>
<name>A0A0A2M4T9_9FLAO</name>
<organism evidence="17 18">
    <name type="scientific">Flavobacterium rivuli WB 3.3-2 = DSM 21788</name>
    <dbReference type="NCBI Taxonomy" id="1121895"/>
    <lineage>
        <taxon>Bacteria</taxon>
        <taxon>Pseudomonadati</taxon>
        <taxon>Bacteroidota</taxon>
        <taxon>Flavobacteriia</taxon>
        <taxon>Flavobacteriales</taxon>
        <taxon>Flavobacteriaceae</taxon>
        <taxon>Flavobacterium</taxon>
    </lineage>
</organism>
<dbReference type="SFLD" id="SFLDF00272">
    <property type="entry name" value="biotin_synthase"/>
    <property type="match status" value="1"/>
</dbReference>
<keyword evidence="8 13" id="KW-0479">Metal-binding</keyword>
<dbReference type="GO" id="GO:0009102">
    <property type="term" value="P:biotin biosynthetic process"/>
    <property type="evidence" value="ECO:0007669"/>
    <property type="project" value="UniProtKB-UniRule"/>
</dbReference>
<comment type="pathway">
    <text evidence="1 13">Cofactor biosynthesis; biotin biosynthesis; biotin from 7,8-diaminononanoate: step 2/2.</text>
</comment>
<comment type="cofactor">
    <cofactor evidence="13">
        <name>[2Fe-2S] cluster</name>
        <dbReference type="ChEBI" id="CHEBI:190135"/>
    </cofactor>
    <text evidence="13">Binds 1 [2Fe-2S] cluster. The cluster is coordinated with 3 cysteines and 1 arginine.</text>
</comment>
<keyword evidence="5 13" id="KW-0808">Transferase</keyword>
<comment type="cofactor">
    <cofactor evidence="13 14">
        <name>[4Fe-4S] cluster</name>
        <dbReference type="ChEBI" id="CHEBI:49883"/>
    </cofactor>
    <text evidence="13 14">Binds 1 [4Fe-4S] cluster. The cluster is coordinated with 3 cysteines and an exchangeable S-adenosyl-L-methionine.</text>
</comment>
<evidence type="ECO:0000256" key="7">
    <source>
        <dbReference type="ARBA" id="ARBA00022714"/>
    </source>
</evidence>
<gene>
    <name evidence="13" type="primary">bioB</name>
    <name evidence="17" type="ORF">Q765_11435</name>
</gene>
<evidence type="ECO:0000256" key="4">
    <source>
        <dbReference type="ARBA" id="ARBA00022485"/>
    </source>
</evidence>
<evidence type="ECO:0000259" key="16">
    <source>
        <dbReference type="PROSITE" id="PS51918"/>
    </source>
</evidence>
<dbReference type="InterPro" id="IPR013785">
    <property type="entry name" value="Aldolase_TIM"/>
</dbReference>
<keyword evidence="6 13" id="KW-0949">S-adenosyl-L-methionine</keyword>
<evidence type="ECO:0000256" key="10">
    <source>
        <dbReference type="ARBA" id="ARBA00023004"/>
    </source>
</evidence>
<reference evidence="17 18" key="1">
    <citation type="submission" date="2013-09" db="EMBL/GenBank/DDBJ databases">
        <authorList>
            <person name="Zeng Z."/>
            <person name="Chen C."/>
        </authorList>
    </citation>
    <scope>NUCLEOTIDE SEQUENCE [LARGE SCALE GENOMIC DNA]</scope>
    <source>
        <strain evidence="17 18">WB 3.3-2</strain>
    </source>
</reference>
<dbReference type="UniPathway" id="UPA00078">
    <property type="reaction ID" value="UER00162"/>
</dbReference>
<feature type="binding site" evidence="13 14">
    <location>
        <position position="190"/>
    </location>
    <ligand>
        <name>[2Fe-2S] cluster</name>
        <dbReference type="ChEBI" id="CHEBI:190135"/>
    </ligand>
</feature>
<dbReference type="NCBIfam" id="TIGR00433">
    <property type="entry name" value="bioB"/>
    <property type="match status" value="1"/>
</dbReference>
<evidence type="ECO:0000256" key="8">
    <source>
        <dbReference type="ARBA" id="ARBA00022723"/>
    </source>
</evidence>
<evidence type="ECO:0000256" key="12">
    <source>
        <dbReference type="ARBA" id="ARBA00051157"/>
    </source>
</evidence>
<accession>A0A0A2M4T9</accession>
<dbReference type="InterPro" id="IPR002684">
    <property type="entry name" value="Biotin_synth/BioAB"/>
</dbReference>
<evidence type="ECO:0000256" key="14">
    <source>
        <dbReference type="PIRSR" id="PIRSR001619-1"/>
    </source>
</evidence>
<dbReference type="SFLD" id="SFLDG01060">
    <property type="entry name" value="BATS_domain_containing"/>
    <property type="match status" value="1"/>
</dbReference>
<keyword evidence="18" id="KW-1185">Reference proteome</keyword>
<dbReference type="SFLD" id="SFLDS00029">
    <property type="entry name" value="Radical_SAM"/>
    <property type="match status" value="1"/>
</dbReference>
<keyword evidence="7 13" id="KW-0001">2Fe-2S</keyword>
<comment type="catalytic activity">
    <reaction evidence="12 13">
        <text>(4R,5S)-dethiobiotin + (sulfur carrier)-SH + 2 reduced [2Fe-2S]-[ferredoxin] + 2 S-adenosyl-L-methionine = (sulfur carrier)-H + biotin + 2 5'-deoxyadenosine + 2 L-methionine + 2 oxidized [2Fe-2S]-[ferredoxin]</text>
        <dbReference type="Rhea" id="RHEA:22060"/>
        <dbReference type="Rhea" id="RHEA-COMP:10000"/>
        <dbReference type="Rhea" id="RHEA-COMP:10001"/>
        <dbReference type="Rhea" id="RHEA-COMP:14737"/>
        <dbReference type="Rhea" id="RHEA-COMP:14739"/>
        <dbReference type="ChEBI" id="CHEBI:17319"/>
        <dbReference type="ChEBI" id="CHEBI:29917"/>
        <dbReference type="ChEBI" id="CHEBI:33737"/>
        <dbReference type="ChEBI" id="CHEBI:33738"/>
        <dbReference type="ChEBI" id="CHEBI:57586"/>
        <dbReference type="ChEBI" id="CHEBI:57844"/>
        <dbReference type="ChEBI" id="CHEBI:59789"/>
        <dbReference type="ChEBI" id="CHEBI:64428"/>
        <dbReference type="ChEBI" id="CHEBI:149473"/>
        <dbReference type="EC" id="2.8.1.6"/>
    </reaction>
</comment>
<dbReference type="AlphaFoldDB" id="A0A0A2M4T9"/>
<keyword evidence="9 13" id="KW-0093">Biotin biosynthesis</keyword>
<feature type="binding site" evidence="13 14">
    <location>
        <position position="61"/>
    </location>
    <ligand>
        <name>[4Fe-4S] cluster</name>
        <dbReference type="ChEBI" id="CHEBI:49883"/>
        <note>4Fe-4S-S-AdoMet</note>
    </ligand>
</feature>
<dbReference type="eggNOG" id="COG0502">
    <property type="taxonomic scope" value="Bacteria"/>
</dbReference>
<comment type="subunit">
    <text evidence="13">Homodimer.</text>
</comment>
<dbReference type="GO" id="GO:0051537">
    <property type="term" value="F:2 iron, 2 sulfur cluster binding"/>
    <property type="evidence" value="ECO:0007669"/>
    <property type="project" value="UniProtKB-KW"/>
</dbReference>
<keyword evidence="11 13" id="KW-0411">Iron-sulfur</keyword>
<dbReference type="SUPFAM" id="SSF102114">
    <property type="entry name" value="Radical SAM enzymes"/>
    <property type="match status" value="1"/>
</dbReference>
<dbReference type="SMART" id="SM00876">
    <property type="entry name" value="BATS"/>
    <property type="match status" value="1"/>
</dbReference>
<feature type="domain" description="Radical SAM core" evidence="16">
    <location>
        <begin position="39"/>
        <end position="267"/>
    </location>
</feature>
<dbReference type="EC" id="2.8.1.6" evidence="3 13"/>
<dbReference type="InterPro" id="IPR024177">
    <property type="entry name" value="Biotin_synthase"/>
</dbReference>
<evidence type="ECO:0000256" key="9">
    <source>
        <dbReference type="ARBA" id="ARBA00022756"/>
    </source>
</evidence>
<proteinExistence type="inferred from homology"/>
<dbReference type="HAMAP" id="MF_01694">
    <property type="entry name" value="BioB"/>
    <property type="match status" value="1"/>
</dbReference>
<dbReference type="CDD" id="cd01335">
    <property type="entry name" value="Radical_SAM"/>
    <property type="match status" value="1"/>
</dbReference>
<evidence type="ECO:0000256" key="6">
    <source>
        <dbReference type="ARBA" id="ARBA00022691"/>
    </source>
</evidence>
<dbReference type="PANTHER" id="PTHR22976">
    <property type="entry name" value="BIOTIN SYNTHASE"/>
    <property type="match status" value="1"/>
</dbReference>
<comment type="caution">
    <text evidence="17">The sequence shown here is derived from an EMBL/GenBank/DDBJ whole genome shotgun (WGS) entry which is preliminary data.</text>
</comment>
<evidence type="ECO:0000256" key="15">
    <source>
        <dbReference type="SAM" id="MobiDB-lite"/>
    </source>
</evidence>
<sequence length="369" mass="41003">MSIKRHDWTRDEIIALYNKPLMDLLYEAASIHREHHDPNVVQVSTLLSIKTGGCPEDCGYCPQAARYHTKVEGNDLMSVQQVKAQALRAKSSGSSRVCMGAAWRNVKDGPEFDQVLEMVRTINKLDMEVCCTLGMITENQAKRLAEAGLYAYNHNLDTSEEYYKEVISTRGFEDRLQTIENVRKTNVTVCSGGIIGMGESVEDRAGMLVALASLSPQPESVPINALVAVEGTPMENEKPVEIWEMIRMVATTRIVMPETQVRLSAGRTEMSREGQAMCFFAGANSIFAGDKLLTTPNPNVDDDMKMFEMLGLKPQKPFTKVSQPKTVEAEDSEFTPLGEKPRWSRPGHKIERNLQAQATGKVEAEADSI</sequence>
<evidence type="ECO:0000256" key="2">
    <source>
        <dbReference type="ARBA" id="ARBA00010765"/>
    </source>
</evidence>
<dbReference type="Pfam" id="PF06968">
    <property type="entry name" value="BATS"/>
    <property type="match status" value="1"/>
</dbReference>
<keyword evidence="10 13" id="KW-0408">Iron</keyword>